<evidence type="ECO:0000313" key="2">
    <source>
        <dbReference type="Proteomes" id="UP000245626"/>
    </source>
</evidence>
<proteinExistence type="predicted"/>
<gene>
    <name evidence="1" type="ORF">IE53DRAFT_285944</name>
</gene>
<accession>A0ACD0P2X5</accession>
<organism evidence="1 2">
    <name type="scientific">Violaceomyces palustris</name>
    <dbReference type="NCBI Taxonomy" id="1673888"/>
    <lineage>
        <taxon>Eukaryota</taxon>
        <taxon>Fungi</taxon>
        <taxon>Dikarya</taxon>
        <taxon>Basidiomycota</taxon>
        <taxon>Ustilaginomycotina</taxon>
        <taxon>Ustilaginomycetes</taxon>
        <taxon>Violaceomycetales</taxon>
        <taxon>Violaceomycetaceae</taxon>
        <taxon>Violaceomyces</taxon>
    </lineage>
</organism>
<sequence>MYGSSHTERVFSIHYLAIWLERRKKERKGRRKKDSLLYQKNQLVGEAVASRGPQLKGARRPEVIPTHQLNHFIVEVVAFSTTRPEEVMNETDSKLDDLIFFFLFLFLFWLAHEDGASHSR</sequence>
<dbReference type="EMBL" id="KZ819779">
    <property type="protein sequence ID" value="PWN52399.1"/>
    <property type="molecule type" value="Genomic_DNA"/>
</dbReference>
<keyword evidence="2" id="KW-1185">Reference proteome</keyword>
<name>A0ACD0P2X5_9BASI</name>
<dbReference type="Proteomes" id="UP000245626">
    <property type="component" value="Unassembled WGS sequence"/>
</dbReference>
<reference evidence="1 2" key="1">
    <citation type="journal article" date="2018" name="Mol. Biol. Evol.">
        <title>Broad Genomic Sampling Reveals a Smut Pathogenic Ancestry of the Fungal Clade Ustilaginomycotina.</title>
        <authorList>
            <person name="Kijpornyongpan T."/>
            <person name="Mondo S.J."/>
            <person name="Barry K."/>
            <person name="Sandor L."/>
            <person name="Lee J."/>
            <person name="Lipzen A."/>
            <person name="Pangilinan J."/>
            <person name="LaButti K."/>
            <person name="Hainaut M."/>
            <person name="Henrissat B."/>
            <person name="Grigoriev I.V."/>
            <person name="Spatafora J.W."/>
            <person name="Aime M.C."/>
        </authorList>
    </citation>
    <scope>NUCLEOTIDE SEQUENCE [LARGE SCALE GENOMIC DNA]</scope>
    <source>
        <strain evidence="1 2">SA 807</strain>
    </source>
</reference>
<evidence type="ECO:0000313" key="1">
    <source>
        <dbReference type="EMBL" id="PWN52399.1"/>
    </source>
</evidence>
<protein>
    <submittedName>
        <fullName evidence="1">Uncharacterized protein</fullName>
    </submittedName>
</protein>